<reference evidence="1 2" key="1">
    <citation type="submission" date="2019-08" db="EMBL/GenBank/DDBJ databases">
        <title>The genome of the soybean aphid Biotype 1, its phylome, world population structure and adaptation to the North American continent.</title>
        <authorList>
            <person name="Giordano R."/>
            <person name="Donthu R.K."/>
            <person name="Hernandez A.G."/>
            <person name="Wright C.L."/>
            <person name="Zimin A.V."/>
        </authorList>
    </citation>
    <scope>NUCLEOTIDE SEQUENCE [LARGE SCALE GENOMIC DNA]</scope>
    <source>
        <tissue evidence="1">Whole aphids</tissue>
    </source>
</reference>
<evidence type="ECO:0000313" key="1">
    <source>
        <dbReference type="EMBL" id="KAE9530628.1"/>
    </source>
</evidence>
<sequence>MPALYPYSVTTENFRKPLSDIDLILLFKIKFHCTVYWTSADIYLSQPLAPKAMIDNMIQSCRVNFQKQLYDQTRCVADEFQIVYHTTCTLVPFAPRLTQRLVRMRNTHNSEQSDSLISVNLILRITSRNNAPISNYGGGFRCKSEYPWCIMEGHNMANKQLLTTVLNTDAYLLIAIQISGVFMLEVGGNKGICS</sequence>
<organism evidence="1 2">
    <name type="scientific">Aphis glycines</name>
    <name type="common">Soybean aphid</name>
    <dbReference type="NCBI Taxonomy" id="307491"/>
    <lineage>
        <taxon>Eukaryota</taxon>
        <taxon>Metazoa</taxon>
        <taxon>Ecdysozoa</taxon>
        <taxon>Arthropoda</taxon>
        <taxon>Hexapoda</taxon>
        <taxon>Insecta</taxon>
        <taxon>Pterygota</taxon>
        <taxon>Neoptera</taxon>
        <taxon>Paraneoptera</taxon>
        <taxon>Hemiptera</taxon>
        <taxon>Sternorrhyncha</taxon>
        <taxon>Aphidomorpha</taxon>
        <taxon>Aphidoidea</taxon>
        <taxon>Aphididae</taxon>
        <taxon>Aphidini</taxon>
        <taxon>Aphis</taxon>
        <taxon>Aphis</taxon>
    </lineage>
</organism>
<dbReference type="Proteomes" id="UP000475862">
    <property type="component" value="Unassembled WGS sequence"/>
</dbReference>
<gene>
    <name evidence="1" type="ORF">AGLY_011090</name>
</gene>
<dbReference type="EMBL" id="VYZN01000042">
    <property type="protein sequence ID" value="KAE9530628.1"/>
    <property type="molecule type" value="Genomic_DNA"/>
</dbReference>
<keyword evidence="2" id="KW-1185">Reference proteome</keyword>
<proteinExistence type="predicted"/>
<name>A0A6G0TD25_APHGL</name>
<evidence type="ECO:0000313" key="2">
    <source>
        <dbReference type="Proteomes" id="UP000475862"/>
    </source>
</evidence>
<dbReference type="AlphaFoldDB" id="A0A6G0TD25"/>
<comment type="caution">
    <text evidence="1">The sequence shown here is derived from an EMBL/GenBank/DDBJ whole genome shotgun (WGS) entry which is preliminary data.</text>
</comment>
<accession>A0A6G0TD25</accession>
<protein>
    <submittedName>
        <fullName evidence="1">Uncharacterized protein</fullName>
    </submittedName>
</protein>